<dbReference type="InterPro" id="IPR036715">
    <property type="entry name" value="A-2_3-sialylTrfase_sf"/>
</dbReference>
<dbReference type="KEGG" id="hbl:XJ32_01815"/>
<sequence length="313" mass="36445">MVAGNGPSLKEIDYTRLPPPPRSCDTNSYDVFRCNQFYFEDKYYLGKNIKAATFATQTFAEQLYTTLHLNSNNEYNIESVFLPSSHVLPKAKKEFELEVLTKIFNHDSFVHRMYGGKYSHNIEAFLEYLKIQAMFFGKHPTSSILLCAIAVSMGYKEIYLAGIDFYEGKAYAFDTLQKNLLKLMPKFKQAVADEFNPNRKPSYHSKEADLEALTFLSRHYGIKFYSLCPNSPLTQYVPLAPITNNIFMPTEKPSNYTKDILIPSAYDIERIEIAMPKNNKWNRMHNNIYFKIFSDLIRLPRDMRHYFKNLKKG</sequence>
<evidence type="ECO:0000313" key="2">
    <source>
        <dbReference type="Proteomes" id="UP000188298"/>
    </source>
</evidence>
<dbReference type="InterPro" id="IPR009251">
    <property type="entry name" value="A-2_3-sialyltransferase"/>
</dbReference>
<accession>A0A1Q2LJR1</accession>
<gene>
    <name evidence="1" type="ORF">XJ32_01815</name>
</gene>
<dbReference type="Proteomes" id="UP000188298">
    <property type="component" value="Chromosome"/>
</dbReference>
<evidence type="ECO:0000313" key="1">
    <source>
        <dbReference type="EMBL" id="AQQ60625.1"/>
    </source>
</evidence>
<organism evidence="1 2">
    <name type="scientific">Helicobacter bilis</name>
    <dbReference type="NCBI Taxonomy" id="37372"/>
    <lineage>
        <taxon>Bacteria</taxon>
        <taxon>Pseudomonadati</taxon>
        <taxon>Campylobacterota</taxon>
        <taxon>Epsilonproteobacteria</taxon>
        <taxon>Campylobacterales</taxon>
        <taxon>Helicobacteraceae</taxon>
        <taxon>Helicobacter</taxon>
    </lineage>
</organism>
<dbReference type="Pfam" id="PF06002">
    <property type="entry name" value="CST-I"/>
    <property type="match status" value="1"/>
</dbReference>
<evidence type="ECO:0008006" key="3">
    <source>
        <dbReference type="Google" id="ProtNLM"/>
    </source>
</evidence>
<dbReference type="EMBL" id="CP019645">
    <property type="protein sequence ID" value="AQQ60625.1"/>
    <property type="molecule type" value="Genomic_DNA"/>
</dbReference>
<dbReference type="Gene3D" id="3.90.1480.10">
    <property type="entry name" value="Alpha-2,3-sialyltransferase"/>
    <property type="match status" value="1"/>
</dbReference>
<dbReference type="AlphaFoldDB" id="A0A1Q2LJR1"/>
<reference evidence="1 2" key="1">
    <citation type="submission" date="2017-02" db="EMBL/GenBank/DDBJ databases">
        <title>Whole genome sequencing of Helicobacter bilis strain AAQJH.</title>
        <authorList>
            <person name="Conlan S."/>
            <person name="Thomas P.J."/>
            <person name="Mullikin J."/>
            <person name="Palmore T.N."/>
            <person name="Frank K.M."/>
            <person name="Segre J.A."/>
        </authorList>
    </citation>
    <scope>NUCLEOTIDE SEQUENCE [LARGE SCALE GENOMIC DNA]</scope>
    <source>
        <strain evidence="1 2">AAQJH</strain>
    </source>
</reference>
<name>A0A1Q2LJR1_9HELI</name>
<protein>
    <recommendedName>
        <fullName evidence="3">Alpha-2,3 sialyltransferase</fullName>
    </recommendedName>
</protein>
<proteinExistence type="predicted"/>
<dbReference type="SUPFAM" id="SSF102414">
    <property type="entry name" value="Alpha-2,3/8-sialyltransferase CstII"/>
    <property type="match status" value="1"/>
</dbReference>